<dbReference type="AlphaFoldDB" id="A0A3G7TUS9"/>
<evidence type="ECO:0000313" key="1">
    <source>
        <dbReference type="EMBL" id="AZE50780.1"/>
    </source>
</evidence>
<dbReference type="Proteomes" id="UP000268048">
    <property type="component" value="Chromosome"/>
</dbReference>
<organism evidence="1 2">
    <name type="scientific">Pseudomonas chlororaphis</name>
    <dbReference type="NCBI Taxonomy" id="587753"/>
    <lineage>
        <taxon>Bacteria</taxon>
        <taxon>Pseudomonadati</taxon>
        <taxon>Pseudomonadota</taxon>
        <taxon>Gammaproteobacteria</taxon>
        <taxon>Pseudomonadales</taxon>
        <taxon>Pseudomonadaceae</taxon>
        <taxon>Pseudomonas</taxon>
    </lineage>
</organism>
<accession>A0A3G7TUS9</accession>
<dbReference type="EMBL" id="CP027753">
    <property type="protein sequence ID" value="AZE50780.1"/>
    <property type="molecule type" value="Genomic_DNA"/>
</dbReference>
<sequence length="46" mass="5057">MEVLSTAQGDAHCPLPRVVKTTQAAQPDRDLLLFMFGLTQGMRPQS</sequence>
<gene>
    <name evidence="1" type="ORF">C4K04_5130</name>
</gene>
<proteinExistence type="predicted"/>
<reference evidence="1 2" key="1">
    <citation type="submission" date="2018-03" db="EMBL/GenBank/DDBJ databases">
        <title>Diversity of phytobeneficial traits revealed by whole-genome analysis of worldwide-isolated phenazine-producing Pseudomonas spp.</title>
        <authorList>
            <person name="Biessy A."/>
            <person name="Novinscak A."/>
            <person name="Blom J."/>
            <person name="Leger G."/>
            <person name="Thomashow L.S."/>
            <person name="Cazorla F.M."/>
            <person name="Josic D."/>
            <person name="Filion M."/>
        </authorList>
    </citation>
    <scope>NUCLEOTIDE SEQUENCE [LARGE SCALE GENOMIC DNA]</scope>
    <source>
        <strain evidence="1 2">B25</strain>
    </source>
</reference>
<protein>
    <submittedName>
        <fullName evidence="1">Uncharacterized protein</fullName>
    </submittedName>
</protein>
<name>A0A3G7TUS9_9PSED</name>
<evidence type="ECO:0000313" key="2">
    <source>
        <dbReference type="Proteomes" id="UP000268048"/>
    </source>
</evidence>